<protein>
    <recommendedName>
        <fullName evidence="3">DUF4261 domain-containing protein</fullName>
    </recommendedName>
</protein>
<gene>
    <name evidence="1" type="ORF">HGA02_06555</name>
</gene>
<comment type="caution">
    <text evidence="1">The sequence shown here is derived from an EMBL/GenBank/DDBJ whole genome shotgun (WGS) entry which is preliminary data.</text>
</comment>
<keyword evidence="2" id="KW-1185">Reference proteome</keyword>
<dbReference type="EMBL" id="JAAXOY010000116">
    <property type="protein sequence ID" value="NKY39206.1"/>
    <property type="molecule type" value="Genomic_DNA"/>
</dbReference>
<dbReference type="RefSeq" id="WP_168678350.1">
    <property type="nucleotide sequence ID" value="NZ_JAAXOY010000116.1"/>
</dbReference>
<sequence length="244" mass="26653">MTEHDLAATLWGDAVAPLTSSIGFVRAPLDMVVDGLATWRTALHGSVAVERLPGGLRDHVTTLEPLTAGVGPRELVVGTANPEWTAVLDCGYPHGDPVSTVLYLTRTLQLYGVVITSIPEAKDPDGPARYGSRKLEMLGPVRTDFLNYVRTISVVQDGRRWRFDANGTVQDFEDLEAYGRRRIAERFTASMLVDYAAALGLRPFDEDFYPGPSVLVRNPAVARPGAFVLSLHDAQQRLGIEPAR</sequence>
<evidence type="ECO:0000313" key="1">
    <source>
        <dbReference type="EMBL" id="NKY39206.1"/>
    </source>
</evidence>
<accession>A0ABX1JXZ8</accession>
<name>A0ABX1JXZ8_9CELL</name>
<evidence type="ECO:0000313" key="2">
    <source>
        <dbReference type="Proteomes" id="UP000777774"/>
    </source>
</evidence>
<dbReference type="Proteomes" id="UP000777774">
    <property type="component" value="Unassembled WGS sequence"/>
</dbReference>
<reference evidence="1 2" key="1">
    <citation type="submission" date="2020-04" db="EMBL/GenBank/DDBJ databases">
        <title>MicrobeNet Type strains.</title>
        <authorList>
            <person name="Nicholson A.C."/>
        </authorList>
    </citation>
    <scope>NUCLEOTIDE SEQUENCE [LARGE SCALE GENOMIC DNA]</scope>
    <source>
        <strain evidence="1 2">ATCC BAA-787</strain>
    </source>
</reference>
<proteinExistence type="predicted"/>
<organism evidence="1 2">
    <name type="scientific">Cellulomonas septica</name>
    <dbReference type="NCBI Taxonomy" id="285080"/>
    <lineage>
        <taxon>Bacteria</taxon>
        <taxon>Bacillati</taxon>
        <taxon>Actinomycetota</taxon>
        <taxon>Actinomycetes</taxon>
        <taxon>Micrococcales</taxon>
        <taxon>Cellulomonadaceae</taxon>
        <taxon>Cellulomonas</taxon>
    </lineage>
</organism>
<evidence type="ECO:0008006" key="3">
    <source>
        <dbReference type="Google" id="ProtNLM"/>
    </source>
</evidence>